<reference evidence="4" key="2">
    <citation type="submission" date="2025-08" db="UniProtKB">
        <authorList>
            <consortium name="Ensembl"/>
        </authorList>
    </citation>
    <scope>IDENTIFICATION</scope>
</reference>
<dbReference type="InterPro" id="IPR000008">
    <property type="entry name" value="C2_dom"/>
</dbReference>
<dbReference type="GO" id="GO:0006887">
    <property type="term" value="P:exocytosis"/>
    <property type="evidence" value="ECO:0007669"/>
    <property type="project" value="UniProtKB-KW"/>
</dbReference>
<reference evidence="4" key="3">
    <citation type="submission" date="2025-09" db="UniProtKB">
        <authorList>
            <consortium name="Ensembl"/>
        </authorList>
    </citation>
    <scope>IDENTIFICATION</scope>
</reference>
<evidence type="ECO:0000256" key="1">
    <source>
        <dbReference type="ARBA" id="ARBA00005823"/>
    </source>
</evidence>
<dbReference type="GO" id="GO:0098793">
    <property type="term" value="C:presynapse"/>
    <property type="evidence" value="ECO:0007669"/>
    <property type="project" value="GOC"/>
</dbReference>
<evidence type="ECO:0000313" key="4">
    <source>
        <dbReference type="Ensembl" id="ENSSORP00005000491.1"/>
    </source>
</evidence>
<proteinExistence type="inferred from homology"/>
<accession>A0A672YCM3</accession>
<feature type="domain" description="C2" evidence="3">
    <location>
        <begin position="52"/>
        <end position="135"/>
    </location>
</feature>
<dbReference type="SUPFAM" id="SSF49562">
    <property type="entry name" value="C2 domain (Calcium/lipid-binding domain, CaLB)"/>
    <property type="match status" value="1"/>
</dbReference>
<keyword evidence="2" id="KW-0268">Exocytosis</keyword>
<dbReference type="GO" id="GO:1905413">
    <property type="term" value="P:regulation of dense core granule exocytosis"/>
    <property type="evidence" value="ECO:0007669"/>
    <property type="project" value="TreeGrafter"/>
</dbReference>
<dbReference type="Proteomes" id="UP000472271">
    <property type="component" value="Chromosome 8"/>
</dbReference>
<organism evidence="4 5">
    <name type="scientific">Sphaeramia orbicularis</name>
    <name type="common">orbiculate cardinalfish</name>
    <dbReference type="NCBI Taxonomy" id="375764"/>
    <lineage>
        <taxon>Eukaryota</taxon>
        <taxon>Metazoa</taxon>
        <taxon>Chordata</taxon>
        <taxon>Craniata</taxon>
        <taxon>Vertebrata</taxon>
        <taxon>Euteleostomi</taxon>
        <taxon>Actinopterygii</taxon>
        <taxon>Neopterygii</taxon>
        <taxon>Teleostei</taxon>
        <taxon>Neoteleostei</taxon>
        <taxon>Acanthomorphata</taxon>
        <taxon>Gobiaria</taxon>
        <taxon>Kurtiformes</taxon>
        <taxon>Apogonoidei</taxon>
        <taxon>Apogonidae</taxon>
        <taxon>Apogoninae</taxon>
        <taxon>Sphaeramia</taxon>
    </lineage>
</organism>
<dbReference type="Ensembl" id="ENSSORT00005000516.1">
    <property type="protein sequence ID" value="ENSSORP00005000491.1"/>
    <property type="gene ID" value="ENSSORG00005000329.1"/>
</dbReference>
<dbReference type="Gene3D" id="2.60.40.150">
    <property type="entry name" value="C2 domain"/>
    <property type="match status" value="1"/>
</dbReference>
<dbReference type="GO" id="GO:0005886">
    <property type="term" value="C:plasma membrane"/>
    <property type="evidence" value="ECO:0007669"/>
    <property type="project" value="TreeGrafter"/>
</dbReference>
<dbReference type="GO" id="GO:0031902">
    <property type="term" value="C:late endosome membrane"/>
    <property type="evidence" value="ECO:0007669"/>
    <property type="project" value="TreeGrafter"/>
</dbReference>
<keyword evidence="5" id="KW-1185">Reference proteome</keyword>
<dbReference type="GO" id="GO:0099503">
    <property type="term" value="C:secretory vesicle"/>
    <property type="evidence" value="ECO:0007669"/>
    <property type="project" value="TreeGrafter"/>
</dbReference>
<dbReference type="GO" id="GO:0000149">
    <property type="term" value="F:SNARE binding"/>
    <property type="evidence" value="ECO:0007669"/>
    <property type="project" value="TreeGrafter"/>
</dbReference>
<protein>
    <recommendedName>
        <fullName evidence="3">C2 domain-containing protein</fullName>
    </recommendedName>
</protein>
<reference evidence="4" key="1">
    <citation type="submission" date="2019-06" db="EMBL/GenBank/DDBJ databases">
        <authorList>
            <consortium name="Wellcome Sanger Institute Data Sharing"/>
        </authorList>
    </citation>
    <scope>NUCLEOTIDE SEQUENCE [LARGE SCALE GENOMIC DNA]</scope>
</reference>
<dbReference type="InterPro" id="IPR052095">
    <property type="entry name" value="UNC-13_domain"/>
</dbReference>
<name>A0A672YCM3_9TELE</name>
<evidence type="ECO:0000256" key="2">
    <source>
        <dbReference type="ARBA" id="ARBA00022483"/>
    </source>
</evidence>
<dbReference type="InParanoid" id="A0A672YCM3"/>
<dbReference type="PANTHER" id="PTHR45999:SF1">
    <property type="entry name" value="BAI1-ASSOCIATED PROTEIN 3"/>
    <property type="match status" value="1"/>
</dbReference>
<dbReference type="GO" id="GO:0032588">
    <property type="term" value="C:trans-Golgi network membrane"/>
    <property type="evidence" value="ECO:0007669"/>
    <property type="project" value="TreeGrafter"/>
</dbReference>
<dbReference type="Pfam" id="PF00168">
    <property type="entry name" value="C2"/>
    <property type="match status" value="1"/>
</dbReference>
<dbReference type="AlphaFoldDB" id="A0A672YCM3"/>
<evidence type="ECO:0000259" key="3">
    <source>
        <dbReference type="Pfam" id="PF00168"/>
    </source>
</evidence>
<dbReference type="InterPro" id="IPR035892">
    <property type="entry name" value="C2_domain_sf"/>
</dbReference>
<dbReference type="PANTHER" id="PTHR45999">
    <property type="entry name" value="UNC-13-4A, ISOFORM B"/>
    <property type="match status" value="1"/>
</dbReference>
<comment type="similarity">
    <text evidence="1">Belongs to the unc-13 family.</text>
</comment>
<dbReference type="GO" id="GO:0001956">
    <property type="term" value="P:positive regulation of neurotransmitter secretion"/>
    <property type="evidence" value="ECO:0007669"/>
    <property type="project" value="TreeGrafter"/>
</dbReference>
<dbReference type="GO" id="GO:0055038">
    <property type="term" value="C:recycling endosome membrane"/>
    <property type="evidence" value="ECO:0007669"/>
    <property type="project" value="TreeGrafter"/>
</dbReference>
<evidence type="ECO:0000313" key="5">
    <source>
        <dbReference type="Proteomes" id="UP000472271"/>
    </source>
</evidence>
<sequence length="147" mass="16778">YVDQLDLLYEEAVYTVVNRVGVASPEHVKSDEELFAYLLKVVFVFSQRAGFSLRVSVMKAKNLMAKDANGYSDPYCMLGILVGQSPRETEEKKERKFIHTFFYTVFQSTGCNAECDIWDSHFDLFHTEAVSDVTITANCHLCFLPKI</sequence>